<keyword evidence="7 10" id="KW-0472">Membrane</keyword>
<dbReference type="PANTHER" id="PTHR45931:SF20">
    <property type="entry name" value="RING-TYPE E3 UBIQUITIN TRANSFERASE"/>
    <property type="match status" value="1"/>
</dbReference>
<evidence type="ECO:0000256" key="2">
    <source>
        <dbReference type="ARBA" id="ARBA00022692"/>
    </source>
</evidence>
<evidence type="ECO:0000256" key="3">
    <source>
        <dbReference type="ARBA" id="ARBA00022723"/>
    </source>
</evidence>
<evidence type="ECO:0000256" key="7">
    <source>
        <dbReference type="ARBA" id="ARBA00023136"/>
    </source>
</evidence>
<keyword evidence="4 8" id="KW-0863">Zinc-finger</keyword>
<keyword evidence="13" id="KW-1185">Reference proteome</keyword>
<dbReference type="PROSITE" id="PS50089">
    <property type="entry name" value="ZF_RING_2"/>
    <property type="match status" value="1"/>
</dbReference>
<dbReference type="GO" id="GO:0008270">
    <property type="term" value="F:zinc ion binding"/>
    <property type="evidence" value="ECO:0007669"/>
    <property type="project" value="UniProtKB-KW"/>
</dbReference>
<dbReference type="CDD" id="cd16796">
    <property type="entry name" value="RING-H2_RNF13"/>
    <property type="match status" value="1"/>
</dbReference>
<dbReference type="InterPro" id="IPR011016">
    <property type="entry name" value="Znf_RING-CH"/>
</dbReference>
<keyword evidence="3" id="KW-0479">Metal-binding</keyword>
<dbReference type="Pfam" id="PF02225">
    <property type="entry name" value="PA"/>
    <property type="match status" value="1"/>
</dbReference>
<evidence type="ECO:0000256" key="6">
    <source>
        <dbReference type="ARBA" id="ARBA00022989"/>
    </source>
</evidence>
<dbReference type="InterPro" id="IPR046450">
    <property type="entry name" value="PA_dom_sf"/>
</dbReference>
<evidence type="ECO:0000256" key="1">
    <source>
        <dbReference type="ARBA" id="ARBA00004370"/>
    </source>
</evidence>
<dbReference type="SMART" id="SM00184">
    <property type="entry name" value="RING"/>
    <property type="match status" value="1"/>
</dbReference>
<evidence type="ECO:0000313" key="12">
    <source>
        <dbReference type="EMBL" id="KAK3718472.1"/>
    </source>
</evidence>
<feature type="region of interest" description="Disordered" evidence="9">
    <location>
        <begin position="473"/>
        <end position="495"/>
    </location>
</feature>
<dbReference type="SUPFAM" id="SSF52025">
    <property type="entry name" value="PA domain"/>
    <property type="match status" value="1"/>
</dbReference>
<proteinExistence type="predicted"/>
<dbReference type="EMBL" id="JAWDGP010007437">
    <property type="protein sequence ID" value="KAK3718472.1"/>
    <property type="molecule type" value="Genomic_DNA"/>
</dbReference>
<reference evidence="12" key="1">
    <citation type="journal article" date="2023" name="G3 (Bethesda)">
        <title>A reference genome for the long-term kleptoplast-retaining sea slug Elysia crispata morphotype clarki.</title>
        <authorList>
            <person name="Eastman K.E."/>
            <person name="Pendleton A.L."/>
            <person name="Shaikh M.A."/>
            <person name="Suttiyut T."/>
            <person name="Ogas R."/>
            <person name="Tomko P."/>
            <person name="Gavelis G."/>
            <person name="Widhalm J.R."/>
            <person name="Wisecaver J.H."/>
        </authorList>
    </citation>
    <scope>NUCLEOTIDE SEQUENCE</scope>
    <source>
        <strain evidence="12">ECLA1</strain>
    </source>
</reference>
<dbReference type="GO" id="GO:0006511">
    <property type="term" value="P:ubiquitin-dependent protein catabolic process"/>
    <property type="evidence" value="ECO:0007669"/>
    <property type="project" value="TreeGrafter"/>
</dbReference>
<dbReference type="Gene3D" id="3.50.30.30">
    <property type="match status" value="1"/>
</dbReference>
<feature type="non-terminal residue" evidence="12">
    <location>
        <position position="513"/>
    </location>
</feature>
<keyword evidence="5" id="KW-0862">Zinc</keyword>
<evidence type="ECO:0000256" key="10">
    <source>
        <dbReference type="SAM" id="Phobius"/>
    </source>
</evidence>
<feature type="compositionally biased region" description="Polar residues" evidence="9">
    <location>
        <begin position="261"/>
        <end position="270"/>
    </location>
</feature>
<feature type="domain" description="RING-type" evidence="11">
    <location>
        <begin position="176"/>
        <end position="218"/>
    </location>
</feature>
<feature type="compositionally biased region" description="Basic residues" evidence="9">
    <location>
        <begin position="405"/>
        <end position="414"/>
    </location>
</feature>
<feature type="compositionally biased region" description="Low complexity" evidence="9">
    <location>
        <begin position="280"/>
        <end position="297"/>
    </location>
</feature>
<dbReference type="InterPro" id="IPR003137">
    <property type="entry name" value="PA_domain"/>
</dbReference>
<dbReference type="Proteomes" id="UP001283361">
    <property type="component" value="Unassembled WGS sequence"/>
</dbReference>
<dbReference type="InterPro" id="IPR051834">
    <property type="entry name" value="RING_finger_E3_ligase"/>
</dbReference>
<protein>
    <recommendedName>
        <fullName evidence="11">RING-type domain-containing protein</fullName>
    </recommendedName>
</protein>
<accession>A0AAE0XW56</accession>
<dbReference type="Pfam" id="PF13639">
    <property type="entry name" value="zf-RING_2"/>
    <property type="match status" value="1"/>
</dbReference>
<evidence type="ECO:0000256" key="5">
    <source>
        <dbReference type="ARBA" id="ARBA00022833"/>
    </source>
</evidence>
<dbReference type="PANTHER" id="PTHR45931">
    <property type="entry name" value="SI:CH211-59O9.10"/>
    <property type="match status" value="1"/>
</dbReference>
<dbReference type="InterPro" id="IPR001841">
    <property type="entry name" value="Znf_RING"/>
</dbReference>
<dbReference type="SUPFAM" id="SSF57850">
    <property type="entry name" value="RING/U-box"/>
    <property type="match status" value="1"/>
</dbReference>
<keyword evidence="2 10" id="KW-0812">Transmembrane</keyword>
<dbReference type="SMART" id="SM00744">
    <property type="entry name" value="RINGv"/>
    <property type="match status" value="1"/>
</dbReference>
<gene>
    <name evidence="12" type="ORF">RRG08_006850</name>
</gene>
<evidence type="ECO:0000256" key="9">
    <source>
        <dbReference type="SAM" id="MobiDB-lite"/>
    </source>
</evidence>
<evidence type="ECO:0000256" key="8">
    <source>
        <dbReference type="PROSITE-ProRule" id="PRU00175"/>
    </source>
</evidence>
<sequence length="513" mass="57451">GRIAYSSPPDACSPVQPPPFPREDHIGWVLVIARGGHCGFADKVLAAQHKGYDAVIVHHYEGHESLVKMYGNDNGSFVNIPSTFVGWQEGMRLKNEYNYTYRKYYVKIIEEEDINFKLYLWPFVVVVSVCFLIVMIFVIVKFVKEHAKRRLNRLSRKHLKKIPVRKYKKGDYYDTCAICLDEYEEGEKLRVLPCDHVYHTKCIDPWLTKNKKTCPVCKRRVMPGGDASDSDSDNDGNINSSERTPLLTESSGSTGPGRSVPQYTTTTTPSLHAPGNEEGSLPTTSSHSPPLSCSQQSASAHISTDGCGQVFLSQARHGSSGERTANEPMSIDFDENQGAVGGTGISDQIFAASSEADLLPQLRQDAGHKRKRPEWRRAGVWEEEDCRPIETLSVHLAETREERRERRKRKKERKRRAEELARRAVETEANEAAGNNGGGISQCVSVEPVEDVPTQPIPSEQVFPRRSGSIEGALGEEVNNDGNHESYINPSYSESEELVLHNPGRRHEMNDMV</sequence>
<dbReference type="GO" id="GO:0061630">
    <property type="term" value="F:ubiquitin protein ligase activity"/>
    <property type="evidence" value="ECO:0007669"/>
    <property type="project" value="TreeGrafter"/>
</dbReference>
<dbReference type="InterPro" id="IPR013083">
    <property type="entry name" value="Znf_RING/FYVE/PHD"/>
</dbReference>
<dbReference type="Gene3D" id="3.30.40.10">
    <property type="entry name" value="Zinc/RING finger domain, C3HC4 (zinc finger)"/>
    <property type="match status" value="1"/>
</dbReference>
<dbReference type="GO" id="GO:0016020">
    <property type="term" value="C:membrane"/>
    <property type="evidence" value="ECO:0007669"/>
    <property type="project" value="UniProtKB-SubCell"/>
</dbReference>
<organism evidence="12 13">
    <name type="scientific">Elysia crispata</name>
    <name type="common">lettuce slug</name>
    <dbReference type="NCBI Taxonomy" id="231223"/>
    <lineage>
        <taxon>Eukaryota</taxon>
        <taxon>Metazoa</taxon>
        <taxon>Spiralia</taxon>
        <taxon>Lophotrochozoa</taxon>
        <taxon>Mollusca</taxon>
        <taxon>Gastropoda</taxon>
        <taxon>Heterobranchia</taxon>
        <taxon>Euthyneura</taxon>
        <taxon>Panpulmonata</taxon>
        <taxon>Sacoglossa</taxon>
        <taxon>Placobranchoidea</taxon>
        <taxon>Plakobranchidae</taxon>
        <taxon>Elysia</taxon>
    </lineage>
</organism>
<feature type="region of interest" description="Disordered" evidence="9">
    <location>
        <begin position="224"/>
        <end position="299"/>
    </location>
</feature>
<name>A0AAE0XW56_9GAST</name>
<evidence type="ECO:0000259" key="11">
    <source>
        <dbReference type="PROSITE" id="PS50089"/>
    </source>
</evidence>
<dbReference type="GO" id="GO:0005634">
    <property type="term" value="C:nucleus"/>
    <property type="evidence" value="ECO:0007669"/>
    <property type="project" value="TreeGrafter"/>
</dbReference>
<evidence type="ECO:0000256" key="4">
    <source>
        <dbReference type="ARBA" id="ARBA00022771"/>
    </source>
</evidence>
<feature type="transmembrane region" description="Helical" evidence="10">
    <location>
        <begin position="119"/>
        <end position="143"/>
    </location>
</feature>
<keyword evidence="6 10" id="KW-1133">Transmembrane helix</keyword>
<dbReference type="AlphaFoldDB" id="A0AAE0XW56"/>
<comment type="caution">
    <text evidence="12">The sequence shown here is derived from an EMBL/GenBank/DDBJ whole genome shotgun (WGS) entry which is preliminary data.</text>
</comment>
<feature type="region of interest" description="Disordered" evidence="9">
    <location>
        <begin position="398"/>
        <end position="421"/>
    </location>
</feature>
<dbReference type="FunFam" id="3.30.40.10:FF:000824">
    <property type="entry name" value="E3 ubiquitin-protein ligase RNF13"/>
    <property type="match status" value="1"/>
</dbReference>
<comment type="subcellular location">
    <subcellularLocation>
        <location evidence="1">Membrane</location>
    </subcellularLocation>
</comment>
<evidence type="ECO:0000313" key="13">
    <source>
        <dbReference type="Proteomes" id="UP001283361"/>
    </source>
</evidence>